<dbReference type="Proteomes" id="UP001530400">
    <property type="component" value="Unassembled WGS sequence"/>
</dbReference>
<dbReference type="InterPro" id="IPR016181">
    <property type="entry name" value="Acyl_CoA_acyltransferase"/>
</dbReference>
<dbReference type="Pfam" id="PF00583">
    <property type="entry name" value="Acetyltransf_1"/>
    <property type="match status" value="1"/>
</dbReference>
<proteinExistence type="predicted"/>
<dbReference type="EMBL" id="JALLPJ020000644">
    <property type="protein sequence ID" value="KAL3786577.1"/>
    <property type="molecule type" value="Genomic_DNA"/>
</dbReference>
<dbReference type="Gene3D" id="3.40.630.30">
    <property type="match status" value="1"/>
</dbReference>
<sequence length="279" mass="30891">MSTNSALSSFLPMGEEAAFPLEEGTRLVVRHGSSLSITANVCTFLANSDTFDCIDPNTDHHKWGRKGLSLYYVCVVDESSDISAAGENGGIVCALRAAINEFNNNSRNNIFLIDYVYTDPNHRERGIAGKLISKVLDMAKPAGSILGVLSLEESCVYWLEKWNVLLCQNKVLNDRLNVFPDTHLLIHKECNVDAIMDERDCETKINTDAASILPPEQFGDYLRQLQIIGTTQSSGVSEVFSTIAELITNAKNDESDRGRRRTIRINNKVIHQKVLARGG</sequence>
<evidence type="ECO:0000313" key="3">
    <source>
        <dbReference type="Proteomes" id="UP001530400"/>
    </source>
</evidence>
<evidence type="ECO:0000259" key="1">
    <source>
        <dbReference type="Pfam" id="PF00583"/>
    </source>
</evidence>
<protein>
    <recommendedName>
        <fullName evidence="1">N-acetyltransferase domain-containing protein</fullName>
    </recommendedName>
</protein>
<keyword evidence="3" id="KW-1185">Reference proteome</keyword>
<dbReference type="AlphaFoldDB" id="A0ABD3PFC9"/>
<name>A0ABD3PFC9_9STRA</name>
<accession>A0ABD3PFC9</accession>
<dbReference type="SUPFAM" id="SSF55729">
    <property type="entry name" value="Acyl-CoA N-acyltransferases (Nat)"/>
    <property type="match status" value="1"/>
</dbReference>
<dbReference type="CDD" id="cd04301">
    <property type="entry name" value="NAT_SF"/>
    <property type="match status" value="1"/>
</dbReference>
<organism evidence="2 3">
    <name type="scientific">Cyclotella atomus</name>
    <dbReference type="NCBI Taxonomy" id="382360"/>
    <lineage>
        <taxon>Eukaryota</taxon>
        <taxon>Sar</taxon>
        <taxon>Stramenopiles</taxon>
        <taxon>Ochrophyta</taxon>
        <taxon>Bacillariophyta</taxon>
        <taxon>Coscinodiscophyceae</taxon>
        <taxon>Thalassiosirophycidae</taxon>
        <taxon>Stephanodiscales</taxon>
        <taxon>Stephanodiscaceae</taxon>
        <taxon>Cyclotella</taxon>
    </lineage>
</organism>
<evidence type="ECO:0000313" key="2">
    <source>
        <dbReference type="EMBL" id="KAL3786577.1"/>
    </source>
</evidence>
<comment type="caution">
    <text evidence="2">The sequence shown here is derived from an EMBL/GenBank/DDBJ whole genome shotgun (WGS) entry which is preliminary data.</text>
</comment>
<feature type="domain" description="N-acetyltransferase" evidence="1">
    <location>
        <begin position="63"/>
        <end position="143"/>
    </location>
</feature>
<dbReference type="InterPro" id="IPR000182">
    <property type="entry name" value="GNAT_dom"/>
</dbReference>
<reference evidence="2 3" key="1">
    <citation type="submission" date="2024-10" db="EMBL/GenBank/DDBJ databases">
        <title>Updated reference genomes for cyclostephanoid diatoms.</title>
        <authorList>
            <person name="Roberts W.R."/>
            <person name="Alverson A.J."/>
        </authorList>
    </citation>
    <scope>NUCLEOTIDE SEQUENCE [LARGE SCALE GENOMIC DNA]</scope>
    <source>
        <strain evidence="2 3">AJA010-31</strain>
    </source>
</reference>
<gene>
    <name evidence="2" type="ORF">ACHAWO_000731</name>
</gene>